<proteinExistence type="predicted"/>
<gene>
    <name evidence="2" type="ORF">OS493_019245</name>
</gene>
<dbReference type="AlphaFoldDB" id="A0A9W9YBT4"/>
<dbReference type="EMBL" id="MU827788">
    <property type="protein sequence ID" value="KAJ7331653.1"/>
    <property type="molecule type" value="Genomic_DNA"/>
</dbReference>
<protein>
    <submittedName>
        <fullName evidence="2">Uncharacterized protein</fullName>
    </submittedName>
</protein>
<name>A0A9W9YBT4_9CNID</name>
<evidence type="ECO:0000256" key="1">
    <source>
        <dbReference type="SAM" id="Phobius"/>
    </source>
</evidence>
<keyword evidence="1" id="KW-1133">Transmembrane helix</keyword>
<keyword evidence="3" id="KW-1185">Reference proteome</keyword>
<feature type="transmembrane region" description="Helical" evidence="1">
    <location>
        <begin position="148"/>
        <end position="172"/>
    </location>
</feature>
<feature type="transmembrane region" description="Helical" evidence="1">
    <location>
        <begin position="81"/>
        <end position="104"/>
    </location>
</feature>
<dbReference type="Proteomes" id="UP001163046">
    <property type="component" value="Unassembled WGS sequence"/>
</dbReference>
<reference evidence="2" key="1">
    <citation type="submission" date="2023-01" db="EMBL/GenBank/DDBJ databases">
        <title>Genome assembly of the deep-sea coral Lophelia pertusa.</title>
        <authorList>
            <person name="Herrera S."/>
            <person name="Cordes E."/>
        </authorList>
    </citation>
    <scope>NUCLEOTIDE SEQUENCE</scope>
    <source>
        <strain evidence="2">USNM1676648</strain>
        <tissue evidence="2">Polyp</tissue>
    </source>
</reference>
<organism evidence="2 3">
    <name type="scientific">Desmophyllum pertusum</name>
    <dbReference type="NCBI Taxonomy" id="174260"/>
    <lineage>
        <taxon>Eukaryota</taxon>
        <taxon>Metazoa</taxon>
        <taxon>Cnidaria</taxon>
        <taxon>Anthozoa</taxon>
        <taxon>Hexacorallia</taxon>
        <taxon>Scleractinia</taxon>
        <taxon>Caryophylliina</taxon>
        <taxon>Caryophylliidae</taxon>
        <taxon>Desmophyllum</taxon>
    </lineage>
</organism>
<accession>A0A9W9YBT4</accession>
<evidence type="ECO:0000313" key="2">
    <source>
        <dbReference type="EMBL" id="KAJ7331653.1"/>
    </source>
</evidence>
<dbReference type="OrthoDB" id="5971935at2759"/>
<keyword evidence="1" id="KW-0472">Membrane</keyword>
<evidence type="ECO:0000313" key="3">
    <source>
        <dbReference type="Proteomes" id="UP001163046"/>
    </source>
</evidence>
<keyword evidence="1" id="KW-0812">Transmembrane</keyword>
<comment type="caution">
    <text evidence="2">The sequence shown here is derived from an EMBL/GenBank/DDBJ whole genome shotgun (WGS) entry which is preliminary data.</text>
</comment>
<sequence length="178" mass="19378">MGNQKTVSISIAAQPTLNEVSFVVSIPEQENVNEQLLKAIEDGLQPGAKIDEVVWSILWRYKFQTFGICYNVVNLPEKGKLVFFVNNFAFLLVAVGNLAVIMLFGSKVNEKIHGFQRALQTLSVSPADEGKLVMFMLKLQGDPKGPSIGGLVVITKSMSLTVVGVIASYFAVMLSLPS</sequence>